<keyword evidence="3" id="KW-0472">Membrane</keyword>
<feature type="compositionally biased region" description="Low complexity" evidence="2">
    <location>
        <begin position="43"/>
        <end position="60"/>
    </location>
</feature>
<dbReference type="AlphaFoldDB" id="A0AAD2GAX2"/>
<comment type="caution">
    <text evidence="4">The sequence shown here is derived from an EMBL/GenBank/DDBJ whole genome shotgun (WGS) entry which is preliminary data.</text>
</comment>
<evidence type="ECO:0000256" key="2">
    <source>
        <dbReference type="SAM" id="MobiDB-lite"/>
    </source>
</evidence>
<keyword evidence="1" id="KW-0175">Coiled coil</keyword>
<evidence type="ECO:0000313" key="4">
    <source>
        <dbReference type="EMBL" id="CAJ1967043.1"/>
    </source>
</evidence>
<feature type="transmembrane region" description="Helical" evidence="3">
    <location>
        <begin position="84"/>
        <end position="103"/>
    </location>
</feature>
<dbReference type="Proteomes" id="UP001295423">
    <property type="component" value="Unassembled WGS sequence"/>
</dbReference>
<dbReference type="EMBL" id="CAKOGP040002313">
    <property type="protein sequence ID" value="CAJ1967043.1"/>
    <property type="molecule type" value="Genomic_DNA"/>
</dbReference>
<keyword evidence="3" id="KW-0812">Transmembrane</keyword>
<feature type="coiled-coil region" evidence="1">
    <location>
        <begin position="108"/>
        <end position="177"/>
    </location>
</feature>
<accession>A0AAD2GAX2</accession>
<evidence type="ECO:0000313" key="5">
    <source>
        <dbReference type="Proteomes" id="UP001295423"/>
    </source>
</evidence>
<keyword evidence="3" id="KW-1133">Transmembrane helix</keyword>
<reference evidence="4" key="1">
    <citation type="submission" date="2023-08" db="EMBL/GenBank/DDBJ databases">
        <authorList>
            <person name="Audoor S."/>
            <person name="Bilcke G."/>
        </authorList>
    </citation>
    <scope>NUCLEOTIDE SEQUENCE</scope>
</reference>
<sequence>MPGSKDQVDRGDTELGDVEKGKVQKKKNPKRGVDMSGDVSTLKSISPKSSPGNSSTSKGGDPFTVQVNQQRRSRGLLGMTMGKSALLCGTGLCLAGGLAYFVMEWFEIPGLNAQIDRLEGEVDKLSAENDRFGQLNNELNATVTVLQNITDDLNQTAIRLEDTNQELSSRIITLEEQNQFFVEQNEQLSGTIDDLATIATYLNDTALSGLDNSLEQISGLLANQIIANQEIVLRSLEYTLIQRVDNWNCDYNTVYSEKPYVEDYNAVIPESDFDQIMAYLGNLVLDELCLSLDDFKRYLEQPMYSPLTSIKLVSAMKLYTTEALDWYFPERNESGLTHEQWSEASFECKNLDPTIEYKFS</sequence>
<feature type="region of interest" description="Disordered" evidence="2">
    <location>
        <begin position="1"/>
        <end position="65"/>
    </location>
</feature>
<evidence type="ECO:0000256" key="1">
    <source>
        <dbReference type="SAM" id="Coils"/>
    </source>
</evidence>
<feature type="compositionally biased region" description="Basic and acidic residues" evidence="2">
    <location>
        <begin position="1"/>
        <end position="22"/>
    </location>
</feature>
<organism evidence="4 5">
    <name type="scientific">Cylindrotheca closterium</name>
    <dbReference type="NCBI Taxonomy" id="2856"/>
    <lineage>
        <taxon>Eukaryota</taxon>
        <taxon>Sar</taxon>
        <taxon>Stramenopiles</taxon>
        <taxon>Ochrophyta</taxon>
        <taxon>Bacillariophyta</taxon>
        <taxon>Bacillariophyceae</taxon>
        <taxon>Bacillariophycidae</taxon>
        <taxon>Bacillariales</taxon>
        <taxon>Bacillariaceae</taxon>
        <taxon>Cylindrotheca</taxon>
    </lineage>
</organism>
<name>A0AAD2GAX2_9STRA</name>
<gene>
    <name evidence="4" type="ORF">CYCCA115_LOCUS22584</name>
</gene>
<evidence type="ECO:0000256" key="3">
    <source>
        <dbReference type="SAM" id="Phobius"/>
    </source>
</evidence>
<proteinExistence type="predicted"/>
<protein>
    <submittedName>
        <fullName evidence="4">Uncharacterized protein</fullName>
    </submittedName>
</protein>
<keyword evidence="5" id="KW-1185">Reference proteome</keyword>